<dbReference type="CDD" id="cd00063">
    <property type="entry name" value="FN3"/>
    <property type="match status" value="2"/>
</dbReference>
<dbReference type="EMBL" id="LBXO01000074">
    <property type="protein sequence ID" value="KKR31088.1"/>
    <property type="molecule type" value="Genomic_DNA"/>
</dbReference>
<evidence type="ECO:0000313" key="2">
    <source>
        <dbReference type="EMBL" id="KKR31088.1"/>
    </source>
</evidence>
<dbReference type="InterPro" id="IPR003961">
    <property type="entry name" value="FN3_dom"/>
</dbReference>
<gene>
    <name evidence="2" type="ORF">UT64_C0074G0003</name>
</gene>
<dbReference type="SUPFAM" id="SSF49265">
    <property type="entry name" value="Fibronectin type III"/>
    <property type="match status" value="1"/>
</dbReference>
<protein>
    <submittedName>
        <fullName evidence="2">Autotransporter adhesin</fullName>
    </submittedName>
</protein>
<proteinExistence type="predicted"/>
<comment type="caution">
    <text evidence="2">The sequence shown here is derived from an EMBL/GenBank/DDBJ whole genome shotgun (WGS) entry which is preliminary data.</text>
</comment>
<dbReference type="InterPro" id="IPR013783">
    <property type="entry name" value="Ig-like_fold"/>
</dbReference>
<dbReference type="PROSITE" id="PS50853">
    <property type="entry name" value="FN3"/>
    <property type="match status" value="2"/>
</dbReference>
<dbReference type="Pfam" id="PF00041">
    <property type="entry name" value="fn3"/>
    <property type="match status" value="1"/>
</dbReference>
<dbReference type="Gene3D" id="2.60.40.10">
    <property type="entry name" value="Immunoglobulins"/>
    <property type="match status" value="2"/>
</dbReference>
<feature type="domain" description="Fibronectin type-III" evidence="1">
    <location>
        <begin position="1015"/>
        <end position="1106"/>
    </location>
</feature>
<feature type="domain" description="Fibronectin type-III" evidence="1">
    <location>
        <begin position="909"/>
        <end position="1006"/>
    </location>
</feature>
<evidence type="ECO:0000313" key="3">
    <source>
        <dbReference type="Proteomes" id="UP000034137"/>
    </source>
</evidence>
<dbReference type="SMART" id="SM00060">
    <property type="entry name" value="FN3"/>
    <property type="match status" value="2"/>
</dbReference>
<accession>A0A0G0PT79</accession>
<evidence type="ECO:0000259" key="1">
    <source>
        <dbReference type="PROSITE" id="PS50853"/>
    </source>
</evidence>
<dbReference type="InterPro" id="IPR036116">
    <property type="entry name" value="FN3_sf"/>
</dbReference>
<organism evidence="2 3">
    <name type="scientific">Candidatus Falkowbacteria bacterium GW2011_GWF2_39_8</name>
    <dbReference type="NCBI Taxonomy" id="1618642"/>
    <lineage>
        <taxon>Bacteria</taxon>
        <taxon>Candidatus Falkowiibacteriota</taxon>
    </lineage>
</organism>
<dbReference type="Proteomes" id="UP000034137">
    <property type="component" value="Unassembled WGS sequence"/>
</dbReference>
<dbReference type="AlphaFoldDB" id="A0A0G0PT79"/>
<sequence length="1106" mass="115464">MPVGAETGPFKIFKDSYATSSNSLPFTVGSCLGNTAPNNGCETSEVCCASDTQKNGLCVVADAGNPASVAGACGGSNLFNSCVFSWSFTTAKDPVKPLTCAGYSNANACIAEVETCPNSPGQCQTASDKVVGQCDATVCGTLNPACAGGFCSYVSSASDPNFNKCKLNNSTCDTTRTVSGVVQQCNKVGDKNYWQLPITGSCPLGSYKDQNNFCTIGALGNPEECSTCANGLSCSAGACVLEQQICPKDSTCTNGKCVSEAASCECCCRIEKSAQDCCLGLSCAGTCGSDTSITDGPNGINTGFGQCTGCTVKINGVVDQAASDAACNCSGHSLKTCNTAGAAGLGTCEDNNEPPDPPGDVGDPCDSNTATQQCDPDNNKCSTGLICKTESCTCQVDPNDSAAGQSCKNLPVCTEGTDSCGVNNGLSCLTQSSDCRCCCTPGDTKVVTPTLTLTCIENKTPCSGDNRGLFCGCSADNQCNGGTAEGCGIDTCCRARPTVVPPTEPANGATGICRNPLISATFDQVMDLASFSSNIVVVGDYGTEQCPAGTTYLTLNEKTGALAKVWHWVKNLFGGNANAVGNKNFCAVTGSVGGYNEAGRSVVTFSPAQVLAENKDHYVIIKGDANASDDKAEGVLSLYGIGMANNPNPITDKNFNGVNYAGYAWKFTTKPIVKNGSVIVDDGICRLDSVVINPNSYAFFTAENNVDYKTGNASVNDDNPSSPTYDSVDDNDKVFLAFAKTSSGQRIVPISSYSWSWNWASDNVAVAKVDSLTGSSTKVIAQNVQDGKTFIKTEAKITTDTINNPSTKDSTKNAKAAIHVFLCANPWPSVGDPTKWPWKDSANNCSPGLEGENANGCSNSFNFEFYYCRDMAGSGESNKQLDAISAQPVTRGQYDNLLKEFYFLRAKNPESNIPALTNVSSQDQGARVYVTWATAGNVSGYKVYYGTKSGEYTQSITISDPAVHGTLVSGLTNGQTYYFVVTGLFNEQTAPSQYSNKLETAYSNELSATPKDIAPPGKPVNLSAITASTQVTLTWSPDPGNSDPKDVYRVYYGTAAGIYGAKQDMDSAKTLTIASLTNGVKYYFGVSAIDQAGNESVISTVDATPN</sequence>
<name>A0A0G0PT79_9BACT</name>
<reference evidence="2 3" key="1">
    <citation type="journal article" date="2015" name="Nature">
        <title>rRNA introns, odd ribosomes, and small enigmatic genomes across a large radiation of phyla.</title>
        <authorList>
            <person name="Brown C.T."/>
            <person name="Hug L.A."/>
            <person name="Thomas B.C."/>
            <person name="Sharon I."/>
            <person name="Castelle C.J."/>
            <person name="Singh A."/>
            <person name="Wilkins M.J."/>
            <person name="Williams K.H."/>
            <person name="Banfield J.F."/>
        </authorList>
    </citation>
    <scope>NUCLEOTIDE SEQUENCE [LARGE SCALE GENOMIC DNA]</scope>
</reference>
<dbReference type="PATRIC" id="fig|1618642.3.peg.1062"/>